<keyword evidence="2" id="KW-1185">Reference proteome</keyword>
<name>A0ABZ2BDY3_9HYPH</name>
<dbReference type="Proteomes" id="UP001432360">
    <property type="component" value="Chromosome"/>
</dbReference>
<organism evidence="1 2">
    <name type="scientific">Sinorhizobium chiapasense</name>
    <dbReference type="NCBI Taxonomy" id="501572"/>
    <lineage>
        <taxon>Bacteria</taxon>
        <taxon>Pseudomonadati</taxon>
        <taxon>Pseudomonadota</taxon>
        <taxon>Alphaproteobacteria</taxon>
        <taxon>Hyphomicrobiales</taxon>
        <taxon>Rhizobiaceae</taxon>
        <taxon>Sinorhizobium/Ensifer group</taxon>
        <taxon>Sinorhizobium</taxon>
    </lineage>
</organism>
<protein>
    <submittedName>
        <fullName evidence="1">Uncharacterized protein</fullName>
    </submittedName>
</protein>
<accession>A0ABZ2BDY3</accession>
<gene>
    <name evidence="1" type="ORF">RB548_10310</name>
</gene>
<reference evidence="1" key="1">
    <citation type="submission" date="2023-08" db="EMBL/GenBank/DDBJ databases">
        <title>Complete genome sequence of Sinorhizobium chiapanecum ITTG S70 isolated from Acaciella angustissima nodules in Chiapas-Mexico.</title>
        <authorList>
            <person name="Rincon-Rosales R."/>
            <person name="Rogel M.A."/>
            <person name="Rincon-Medina C.I."/>
            <person name="Guerrero G."/>
            <person name="Manzano-Gomez L.A."/>
            <person name="Lopez-Lopez A."/>
            <person name="Rincon Molina F.A."/>
            <person name="Martinez-Romero E."/>
        </authorList>
    </citation>
    <scope>NUCLEOTIDE SEQUENCE</scope>
    <source>
        <strain evidence="1">ITTG S70</strain>
    </source>
</reference>
<dbReference type="EMBL" id="CP133148">
    <property type="protein sequence ID" value="WVT05749.1"/>
    <property type="molecule type" value="Genomic_DNA"/>
</dbReference>
<proteinExistence type="predicted"/>
<sequence length="54" mass="5614">MYQSQGVDTVGDFGNPSKRRAVCAAAGLSAVRRAIRGRALKRDPLTLGGGGRQA</sequence>
<dbReference type="RefSeq" id="WP_331374824.1">
    <property type="nucleotide sequence ID" value="NZ_CP133148.1"/>
</dbReference>
<evidence type="ECO:0000313" key="1">
    <source>
        <dbReference type="EMBL" id="WVT05749.1"/>
    </source>
</evidence>
<evidence type="ECO:0000313" key="2">
    <source>
        <dbReference type="Proteomes" id="UP001432360"/>
    </source>
</evidence>